<accession>A0A8S4SFB6</accession>
<keyword evidence="8" id="KW-0969">Cilium</keyword>
<dbReference type="GO" id="GO:0045503">
    <property type="term" value="F:dynein light chain binding"/>
    <property type="evidence" value="ECO:0007669"/>
    <property type="project" value="TreeGrafter"/>
</dbReference>
<comment type="subcellular location">
    <subcellularLocation>
        <location evidence="1">Cytoplasm</location>
        <location evidence="1">Cytoskeleton</location>
        <location evidence="1">Cilium axoneme</location>
    </subcellularLocation>
</comment>
<proteinExistence type="inferred from homology"/>
<evidence type="ECO:0000313" key="12">
    <source>
        <dbReference type="EMBL" id="CAH2260986.1"/>
    </source>
</evidence>
<keyword evidence="10" id="KW-0206">Cytoskeleton</keyword>
<keyword evidence="11" id="KW-0966">Cell projection</keyword>
<dbReference type="AlphaFoldDB" id="A0A8S4SFB6"/>
<evidence type="ECO:0000256" key="3">
    <source>
        <dbReference type="ARBA" id="ARBA00022490"/>
    </source>
</evidence>
<gene>
    <name evidence="12" type="primary">jg10778</name>
    <name evidence="12" type="ORF">PAEG_LOCUS23816</name>
</gene>
<evidence type="ECO:0000256" key="9">
    <source>
        <dbReference type="ARBA" id="ARBA00023175"/>
    </source>
</evidence>
<dbReference type="PANTHER" id="PTHR12442">
    <property type="entry name" value="DYNEIN INTERMEDIATE CHAIN"/>
    <property type="match status" value="1"/>
</dbReference>
<evidence type="ECO:0000256" key="7">
    <source>
        <dbReference type="ARBA" id="ARBA00023017"/>
    </source>
</evidence>
<dbReference type="InterPro" id="IPR036322">
    <property type="entry name" value="WD40_repeat_dom_sf"/>
</dbReference>
<evidence type="ECO:0000256" key="10">
    <source>
        <dbReference type="ARBA" id="ARBA00023212"/>
    </source>
</evidence>
<keyword evidence="7" id="KW-0243">Dynein</keyword>
<dbReference type="GO" id="GO:0003341">
    <property type="term" value="P:cilium movement"/>
    <property type="evidence" value="ECO:0007669"/>
    <property type="project" value="TreeGrafter"/>
</dbReference>
<organism evidence="12 13">
    <name type="scientific">Pararge aegeria aegeria</name>
    <dbReference type="NCBI Taxonomy" id="348720"/>
    <lineage>
        <taxon>Eukaryota</taxon>
        <taxon>Metazoa</taxon>
        <taxon>Ecdysozoa</taxon>
        <taxon>Arthropoda</taxon>
        <taxon>Hexapoda</taxon>
        <taxon>Insecta</taxon>
        <taxon>Pterygota</taxon>
        <taxon>Neoptera</taxon>
        <taxon>Endopterygota</taxon>
        <taxon>Lepidoptera</taxon>
        <taxon>Glossata</taxon>
        <taxon>Ditrysia</taxon>
        <taxon>Papilionoidea</taxon>
        <taxon>Nymphalidae</taxon>
        <taxon>Satyrinae</taxon>
        <taxon>Satyrini</taxon>
        <taxon>Parargina</taxon>
        <taxon>Pararge</taxon>
    </lineage>
</organism>
<dbReference type="InterPro" id="IPR050687">
    <property type="entry name" value="Dynein_IC"/>
</dbReference>
<dbReference type="GO" id="GO:0036157">
    <property type="term" value="C:outer dynein arm"/>
    <property type="evidence" value="ECO:0007669"/>
    <property type="project" value="TreeGrafter"/>
</dbReference>
<reference evidence="12" key="1">
    <citation type="submission" date="2022-03" db="EMBL/GenBank/DDBJ databases">
        <authorList>
            <person name="Lindestad O."/>
        </authorList>
    </citation>
    <scope>NUCLEOTIDE SEQUENCE</scope>
</reference>
<evidence type="ECO:0000313" key="13">
    <source>
        <dbReference type="Proteomes" id="UP000838756"/>
    </source>
</evidence>
<comment type="similarity">
    <text evidence="2">Belongs to the dynein intermediate chain family.</text>
</comment>
<dbReference type="SMART" id="SM00320">
    <property type="entry name" value="WD40"/>
    <property type="match status" value="5"/>
</dbReference>
<dbReference type="GO" id="GO:0005874">
    <property type="term" value="C:microtubule"/>
    <property type="evidence" value="ECO:0007669"/>
    <property type="project" value="UniProtKB-KW"/>
</dbReference>
<evidence type="ECO:0000256" key="4">
    <source>
        <dbReference type="ARBA" id="ARBA00022574"/>
    </source>
</evidence>
<evidence type="ECO:0000256" key="11">
    <source>
        <dbReference type="ARBA" id="ARBA00023273"/>
    </source>
</evidence>
<dbReference type="EMBL" id="CAKXAJ010026178">
    <property type="protein sequence ID" value="CAH2260986.1"/>
    <property type="molecule type" value="Genomic_DNA"/>
</dbReference>
<dbReference type="Proteomes" id="UP000838756">
    <property type="component" value="Unassembled WGS sequence"/>
</dbReference>
<keyword evidence="4" id="KW-0853">WD repeat</keyword>
<name>A0A8S4SFB6_9NEOP</name>
<dbReference type="PANTHER" id="PTHR12442:SF7">
    <property type="entry name" value="DYNEIN AXONEMAL INTERMEDIATE CHAIN 2"/>
    <property type="match status" value="1"/>
</dbReference>
<sequence>MKNFKIKSYTKSTYAYTKLRKSFGRQPLFQIVPAHIIDSINPNAELQNEYMLRNPVHREVQATLPQSEHDTNTKQIFIHEQGINHTEGGWPRDVHLYNEDHLNRHRRRVQHDDNYVHSILKMRPHIDHCIAQNNAIDMYETYFADMQLQTPVEKYHIQIANTFRDPFCRPISCIVWTNEKKAKLVASYCHKRYPESENYQKNVCYVWDVNKQTSPLFEFFPSHGCWQVACLPSESELLITGLENGTVSVFDIRVSSNSVGSSSIYNSHFAPVSALLYTHSRTNTEFFTGSPDGQCLWWDKRNISKPIDRLKMAVKLATNEEPSFINSEGVSSLEFDRGLPTKFLCGTESGLIINANRMGRSHSEILTSYWEAHTGPVRAVQRSPCTLRMFISCGDWRVRIWSEEVRTAPIIVTSPYRYQVTDVCWAPMRYSSYMAVSEDGVFYYWDLIRKFNKPVTKLHISRHGLNKLKPHPGGQSIAVGDYKGSLFLLHLSENMTIPGTNDKQLVHQIYNRETKREHNVDTRLKEIRLKARADVETPTILNEEDEISDVEDLEKLTEQYLNIVKEEMGQMGGVLANNLSYSNLSNIN</sequence>
<dbReference type="SUPFAM" id="SSF50978">
    <property type="entry name" value="WD40 repeat-like"/>
    <property type="match status" value="1"/>
</dbReference>
<evidence type="ECO:0000256" key="2">
    <source>
        <dbReference type="ARBA" id="ARBA00011059"/>
    </source>
</evidence>
<dbReference type="Gene3D" id="2.130.10.10">
    <property type="entry name" value="YVTN repeat-like/Quinoprotein amine dehydrogenase"/>
    <property type="match status" value="2"/>
</dbReference>
<evidence type="ECO:0000256" key="1">
    <source>
        <dbReference type="ARBA" id="ARBA00004430"/>
    </source>
</evidence>
<dbReference type="InterPro" id="IPR001680">
    <property type="entry name" value="WD40_rpt"/>
</dbReference>
<dbReference type="Pfam" id="PF00400">
    <property type="entry name" value="WD40"/>
    <property type="match status" value="1"/>
</dbReference>
<dbReference type="InterPro" id="IPR015943">
    <property type="entry name" value="WD40/YVTN_repeat-like_dom_sf"/>
</dbReference>
<keyword evidence="13" id="KW-1185">Reference proteome</keyword>
<keyword evidence="6" id="KW-0677">Repeat</keyword>
<evidence type="ECO:0000256" key="8">
    <source>
        <dbReference type="ARBA" id="ARBA00023069"/>
    </source>
</evidence>
<keyword evidence="9" id="KW-0505">Motor protein</keyword>
<comment type="caution">
    <text evidence="12">The sequence shown here is derived from an EMBL/GenBank/DDBJ whole genome shotgun (WGS) entry which is preliminary data.</text>
</comment>
<dbReference type="GO" id="GO:0036158">
    <property type="term" value="P:outer dynein arm assembly"/>
    <property type="evidence" value="ECO:0007669"/>
    <property type="project" value="TreeGrafter"/>
</dbReference>
<protein>
    <submittedName>
        <fullName evidence="12">Jg10778 protein</fullName>
    </submittedName>
</protein>
<dbReference type="OrthoDB" id="366230at2759"/>
<keyword evidence="3" id="KW-0963">Cytoplasm</keyword>
<keyword evidence="5" id="KW-0493">Microtubule</keyword>
<evidence type="ECO:0000256" key="5">
    <source>
        <dbReference type="ARBA" id="ARBA00022701"/>
    </source>
</evidence>
<evidence type="ECO:0000256" key="6">
    <source>
        <dbReference type="ARBA" id="ARBA00022737"/>
    </source>
</evidence>
<dbReference type="GO" id="GO:0045504">
    <property type="term" value="F:dynein heavy chain binding"/>
    <property type="evidence" value="ECO:0007669"/>
    <property type="project" value="TreeGrafter"/>
</dbReference>